<dbReference type="EMBL" id="FMTM01000008">
    <property type="protein sequence ID" value="SCW76985.1"/>
    <property type="molecule type" value="Genomic_DNA"/>
</dbReference>
<proteinExistence type="predicted"/>
<evidence type="ECO:0000313" key="1">
    <source>
        <dbReference type="EMBL" id="SCW76985.1"/>
    </source>
</evidence>
<gene>
    <name evidence="1" type="ORF">SAMN02927900_04746</name>
</gene>
<organism evidence="1 2">
    <name type="scientific">Rhizobium mongolense subsp. loessense</name>
    <dbReference type="NCBI Taxonomy" id="158890"/>
    <lineage>
        <taxon>Bacteria</taxon>
        <taxon>Pseudomonadati</taxon>
        <taxon>Pseudomonadota</taxon>
        <taxon>Alphaproteobacteria</taxon>
        <taxon>Hyphomicrobiales</taxon>
        <taxon>Rhizobiaceae</taxon>
        <taxon>Rhizobium/Agrobacterium group</taxon>
        <taxon>Rhizobium</taxon>
    </lineage>
</organism>
<sequence>MNRYDQTKVALLKLLPEPEGTLDLYAIGEPLVAQGFSQDEITNVLLSLEAQKVIELLPGNCLRVTKRLPEG</sequence>
<evidence type="ECO:0000313" key="2">
    <source>
        <dbReference type="Proteomes" id="UP000199542"/>
    </source>
</evidence>
<protein>
    <recommendedName>
        <fullName evidence="3">DprA winged helix domain-containing protein</fullName>
    </recommendedName>
</protein>
<evidence type="ECO:0008006" key="3">
    <source>
        <dbReference type="Google" id="ProtNLM"/>
    </source>
</evidence>
<accession>A0A1G4T855</accession>
<name>A0A1G4T855_9HYPH</name>
<dbReference type="Proteomes" id="UP000199542">
    <property type="component" value="Unassembled WGS sequence"/>
</dbReference>
<reference evidence="1 2" key="1">
    <citation type="submission" date="2016-10" db="EMBL/GenBank/DDBJ databases">
        <authorList>
            <person name="de Groot N.N."/>
        </authorList>
    </citation>
    <scope>NUCLEOTIDE SEQUENCE [LARGE SCALE GENOMIC DNA]</scope>
    <source>
        <strain evidence="1 2">CGMCC 1.3401</strain>
    </source>
</reference>
<dbReference type="AlphaFoldDB" id="A0A1G4T855"/>